<feature type="region of interest" description="Disordered" evidence="1">
    <location>
        <begin position="70"/>
        <end position="125"/>
    </location>
</feature>
<evidence type="ECO:0000313" key="3">
    <source>
        <dbReference type="EMBL" id="MBT2187620.1"/>
    </source>
</evidence>
<accession>A0A9X1IRZ3</accession>
<dbReference type="RefSeq" id="WP_214623747.1">
    <property type="nucleotide sequence ID" value="NZ_JAHGAW010000007.1"/>
</dbReference>
<feature type="chain" id="PRO_5040827410" description="Lipoprotein" evidence="2">
    <location>
        <begin position="22"/>
        <end position="125"/>
    </location>
</feature>
<feature type="compositionally biased region" description="Basic and acidic residues" evidence="1">
    <location>
        <begin position="70"/>
        <end position="80"/>
    </location>
</feature>
<dbReference type="AlphaFoldDB" id="A0A9X1IRZ3"/>
<organism evidence="3 4">
    <name type="scientific">Sphingobium nicotianae</name>
    <dbReference type="NCBI Taxonomy" id="2782607"/>
    <lineage>
        <taxon>Bacteria</taxon>
        <taxon>Pseudomonadati</taxon>
        <taxon>Pseudomonadota</taxon>
        <taxon>Alphaproteobacteria</taxon>
        <taxon>Sphingomonadales</taxon>
        <taxon>Sphingomonadaceae</taxon>
        <taxon>Sphingobium</taxon>
    </lineage>
</organism>
<keyword evidence="4" id="KW-1185">Reference proteome</keyword>
<evidence type="ECO:0008006" key="5">
    <source>
        <dbReference type="Google" id="ProtNLM"/>
    </source>
</evidence>
<comment type="caution">
    <text evidence="3">The sequence shown here is derived from an EMBL/GenBank/DDBJ whole genome shotgun (WGS) entry which is preliminary data.</text>
</comment>
<evidence type="ECO:0000256" key="1">
    <source>
        <dbReference type="SAM" id="MobiDB-lite"/>
    </source>
</evidence>
<protein>
    <recommendedName>
        <fullName evidence="5">Lipoprotein</fullName>
    </recommendedName>
</protein>
<evidence type="ECO:0000313" key="4">
    <source>
        <dbReference type="Proteomes" id="UP001138757"/>
    </source>
</evidence>
<evidence type="ECO:0000256" key="2">
    <source>
        <dbReference type="SAM" id="SignalP"/>
    </source>
</evidence>
<proteinExistence type="predicted"/>
<name>A0A9X1IRZ3_9SPHN</name>
<reference evidence="3" key="1">
    <citation type="submission" date="2021-05" db="EMBL/GenBank/DDBJ databases">
        <title>Genome of Sphingobium sp. strain.</title>
        <authorList>
            <person name="Fan R."/>
        </authorList>
    </citation>
    <scope>NUCLEOTIDE SEQUENCE</scope>
    <source>
        <strain evidence="3">H33</strain>
    </source>
</reference>
<gene>
    <name evidence="3" type="ORF">KK488_11770</name>
</gene>
<dbReference type="Proteomes" id="UP001138757">
    <property type="component" value="Unassembled WGS sequence"/>
</dbReference>
<feature type="signal peptide" evidence="2">
    <location>
        <begin position="1"/>
        <end position="21"/>
    </location>
</feature>
<keyword evidence="2" id="KW-0732">Signal</keyword>
<dbReference type="EMBL" id="JAHGAW010000007">
    <property type="protein sequence ID" value="MBT2187620.1"/>
    <property type="molecule type" value="Genomic_DNA"/>
</dbReference>
<sequence length="125" mass="14129">MNRSISLLGLSLFVAPLAACVDDGYGVMSVGMSYPYSGYYDGFYGPIYDGYWGSNGFFYYRQNERDRFRRGGHDHFRREGNMPGGNFRPMQGNVRPDGRAHMPHFDGGRGRDGRPGRDEGGHDHH</sequence>
<feature type="compositionally biased region" description="Basic and acidic residues" evidence="1">
    <location>
        <begin position="96"/>
        <end position="125"/>
    </location>
</feature>